<gene>
    <name evidence="1" type="ORF">HU200_024982</name>
</gene>
<protein>
    <submittedName>
        <fullName evidence="1">Uncharacterized protein</fullName>
    </submittedName>
</protein>
<reference evidence="1" key="1">
    <citation type="submission" date="2020-07" db="EMBL/GenBank/DDBJ databases">
        <title>Genome sequence and genetic diversity analysis of an under-domesticated orphan crop, white fonio (Digitaria exilis).</title>
        <authorList>
            <person name="Bennetzen J.L."/>
            <person name="Chen S."/>
            <person name="Ma X."/>
            <person name="Wang X."/>
            <person name="Yssel A.E.J."/>
            <person name="Chaluvadi S.R."/>
            <person name="Johnson M."/>
            <person name="Gangashetty P."/>
            <person name="Hamidou F."/>
            <person name="Sanogo M.D."/>
            <person name="Zwaenepoel A."/>
            <person name="Wallace J."/>
            <person name="Van De Peer Y."/>
            <person name="Van Deynze A."/>
        </authorList>
    </citation>
    <scope>NUCLEOTIDE SEQUENCE</scope>
    <source>
        <tissue evidence="1">Leaves</tissue>
    </source>
</reference>
<dbReference type="OrthoDB" id="684069at2759"/>
<dbReference type="AlphaFoldDB" id="A0A835EVK7"/>
<accession>A0A835EVK7</accession>
<proteinExistence type="predicted"/>
<evidence type="ECO:0000313" key="2">
    <source>
        <dbReference type="Proteomes" id="UP000636709"/>
    </source>
</evidence>
<organism evidence="1 2">
    <name type="scientific">Digitaria exilis</name>
    <dbReference type="NCBI Taxonomy" id="1010633"/>
    <lineage>
        <taxon>Eukaryota</taxon>
        <taxon>Viridiplantae</taxon>
        <taxon>Streptophyta</taxon>
        <taxon>Embryophyta</taxon>
        <taxon>Tracheophyta</taxon>
        <taxon>Spermatophyta</taxon>
        <taxon>Magnoliopsida</taxon>
        <taxon>Liliopsida</taxon>
        <taxon>Poales</taxon>
        <taxon>Poaceae</taxon>
        <taxon>PACMAD clade</taxon>
        <taxon>Panicoideae</taxon>
        <taxon>Panicodae</taxon>
        <taxon>Paniceae</taxon>
        <taxon>Anthephorinae</taxon>
        <taxon>Digitaria</taxon>
    </lineage>
</organism>
<keyword evidence="2" id="KW-1185">Reference proteome</keyword>
<sequence>MLGDNDLSRPYPTMTEWWVAIRKRTRKGVDSMVMLVSWCLWKLRNDIVFNARTATIGDAIQLIMEDVKDWVQAGPSNLATLGWPRA</sequence>
<evidence type="ECO:0000313" key="1">
    <source>
        <dbReference type="EMBL" id="KAF8718682.1"/>
    </source>
</evidence>
<dbReference type="Proteomes" id="UP000636709">
    <property type="component" value="Unassembled WGS sequence"/>
</dbReference>
<dbReference type="EMBL" id="JACEFO010001706">
    <property type="protein sequence ID" value="KAF8718682.1"/>
    <property type="molecule type" value="Genomic_DNA"/>
</dbReference>
<name>A0A835EVK7_9POAL</name>
<comment type="caution">
    <text evidence="1">The sequence shown here is derived from an EMBL/GenBank/DDBJ whole genome shotgun (WGS) entry which is preliminary data.</text>
</comment>